<keyword evidence="7" id="KW-1040">Host Golgi apparatus</keyword>
<evidence type="ECO:0000256" key="4">
    <source>
        <dbReference type="ARBA" id="ARBA00006551"/>
    </source>
</evidence>
<dbReference type="EMBL" id="MH509440">
    <property type="protein sequence ID" value="QBN85171.1"/>
    <property type="molecule type" value="Genomic_DNA"/>
</dbReference>
<dbReference type="GeneID" id="80531897"/>
<comment type="similarity">
    <text evidence="4">Belongs to the herpesviridae UL51 family.</text>
</comment>
<evidence type="ECO:0000256" key="5">
    <source>
        <dbReference type="ARBA" id="ARBA00022553"/>
    </source>
</evidence>
<evidence type="ECO:0000256" key="12">
    <source>
        <dbReference type="SAM" id="MobiDB-lite"/>
    </source>
</evidence>
<reference evidence="13" key="1">
    <citation type="submission" date="2018-06" db="EMBL/GenBank/DDBJ databases">
        <title>Metagenomic Sequencing for Combined Detection of RNA and DNA Viruses in Respiratory Samples From Pediatric Patients.</title>
        <authorList>
            <person name="van Boheemen S."/>
            <person name="van Rijn-Klink A.L."/>
            <person name="Pappas N."/>
            <person name="Carbo E.C."/>
            <person name="van 't Hof P."/>
            <person name="Vorderman R.H.P."/>
            <person name="Mei H."/>
            <person name="Claas E.C.J."/>
            <person name="Kroes A.C.M."/>
            <person name="de Vries J.J.C."/>
        </authorList>
    </citation>
    <scope>NUCLEOTIDE SEQUENCE [LARGE SCALE GENOMIC DNA]</scope>
</reference>
<dbReference type="KEGG" id="vg:80531897"/>
<sequence>MFRAILSKLCGNKDSLNCESYELIQNGPTQESLLRLQEALVVVNTLIPIPLTITDVMASSDETKRLIHAQSLARTYQACQRNLECLSKHRATSDNPSLNAVVESHIVNAKRLSDSCLAAIVHLYLSVGSVDVTTDTIVDQAIKMTSENNVVMADVAVLEKTLGINKSTTKPMIIPDTINDSLEENQQYIDESLMDRECLLNNSTSNKGVDAVKPKKSNLKKNSTRVSYAI</sequence>
<dbReference type="GO" id="GO:0044177">
    <property type="term" value="C:host cell Golgi apparatus"/>
    <property type="evidence" value="ECO:0007669"/>
    <property type="project" value="UniProtKB-SubCell"/>
</dbReference>
<evidence type="ECO:0000256" key="6">
    <source>
        <dbReference type="ARBA" id="ARBA00022580"/>
    </source>
</evidence>
<gene>
    <name evidence="13" type="primary">UL51</name>
</gene>
<feature type="region of interest" description="Disordered" evidence="12">
    <location>
        <begin position="209"/>
        <end position="230"/>
    </location>
</feature>
<evidence type="ECO:0000256" key="7">
    <source>
        <dbReference type="ARBA" id="ARBA00022812"/>
    </source>
</evidence>
<feature type="compositionally biased region" description="Basic residues" evidence="12">
    <location>
        <begin position="214"/>
        <end position="223"/>
    </location>
</feature>
<evidence type="ECO:0000256" key="8">
    <source>
        <dbReference type="ARBA" id="ARBA00022844"/>
    </source>
</evidence>
<keyword evidence="8" id="KW-0946">Virion</keyword>
<evidence type="ECO:0000256" key="9">
    <source>
        <dbReference type="ARBA" id="ARBA00023139"/>
    </source>
</evidence>
<evidence type="ECO:0000256" key="10">
    <source>
        <dbReference type="ARBA" id="ARBA00023200"/>
    </source>
</evidence>
<comment type="subcellular location">
    <subcellularLocation>
        <location evidence="1">Host Golgi apparatus</location>
    </subcellularLocation>
    <subcellularLocation>
        <location evidence="2">Host cytoplasm</location>
    </subcellularLocation>
    <subcellularLocation>
        <location evidence="3">Virion tegument</location>
    </subcellularLocation>
</comment>
<evidence type="ECO:0000256" key="1">
    <source>
        <dbReference type="ARBA" id="ARBA00004136"/>
    </source>
</evidence>
<evidence type="ECO:0000256" key="2">
    <source>
        <dbReference type="ARBA" id="ARBA00004192"/>
    </source>
</evidence>
<dbReference type="Pfam" id="PF04540">
    <property type="entry name" value="Herpes_UL51"/>
    <property type="match status" value="1"/>
</dbReference>
<accession>A0A482F758</accession>
<evidence type="ECO:0000256" key="11">
    <source>
        <dbReference type="ARBA" id="ARBA00023288"/>
    </source>
</evidence>
<dbReference type="InterPro" id="IPR007625">
    <property type="entry name" value="Herpes_UL51"/>
</dbReference>
<keyword evidence="14" id="KW-1185">Reference proteome</keyword>
<name>A0A482F758_9ALPH</name>
<evidence type="ECO:0000313" key="13">
    <source>
        <dbReference type="EMBL" id="QBN85171.1"/>
    </source>
</evidence>
<keyword evidence="11" id="KW-0449">Lipoprotein</keyword>
<keyword evidence="6" id="KW-0920">Virion tegument</keyword>
<keyword evidence="5" id="KW-0597">Phosphoprotein</keyword>
<dbReference type="Proteomes" id="UP000326297">
    <property type="component" value="Segment"/>
</dbReference>
<evidence type="ECO:0000256" key="3">
    <source>
        <dbReference type="ARBA" id="ARBA00004535"/>
    </source>
</evidence>
<evidence type="ECO:0000313" key="14">
    <source>
        <dbReference type="Proteomes" id="UP000326297"/>
    </source>
</evidence>
<proteinExistence type="inferred from homology"/>
<dbReference type="RefSeq" id="YP_010794882.1">
    <property type="nucleotide sequence ID" value="NC_075562.1"/>
</dbReference>
<organism evidence="13 14">
    <name type="scientific">Phocid alphaherpesvirus 1</name>
    <dbReference type="NCBI Taxonomy" id="47418"/>
    <lineage>
        <taxon>Viruses</taxon>
        <taxon>Duplodnaviria</taxon>
        <taxon>Heunggongvirae</taxon>
        <taxon>Peploviricota</taxon>
        <taxon>Herviviricetes</taxon>
        <taxon>Herpesvirales</taxon>
        <taxon>Orthoherpesviridae</taxon>
        <taxon>Alphaherpesvirinae</taxon>
        <taxon>Varicellovirus</taxon>
        <taxon>Varicellovirus phocidalpha1</taxon>
    </lineage>
</organism>
<keyword evidence="10" id="KW-1035">Host cytoplasm</keyword>
<protein>
    <submittedName>
        <fullName evidence="13">Tegument protein UL51-like protein</fullName>
    </submittedName>
</protein>
<keyword evidence="9" id="KW-0564">Palmitate</keyword>
<dbReference type="GO" id="GO:0019033">
    <property type="term" value="C:viral tegument"/>
    <property type="evidence" value="ECO:0007669"/>
    <property type="project" value="UniProtKB-SubCell"/>
</dbReference>